<comment type="caution">
    <text evidence="1">The sequence shown here is derived from an EMBL/GenBank/DDBJ whole genome shotgun (WGS) entry which is preliminary data.</text>
</comment>
<protein>
    <submittedName>
        <fullName evidence="1">Uncharacterized protein</fullName>
    </submittedName>
</protein>
<reference evidence="1 2" key="1">
    <citation type="journal article" date="2015" name="Int. J. Syst. Evol. Microbiol.">
        <title>Carboxylicivirga linearis sp. nov., isolated from a sea cucumber culture pond.</title>
        <authorList>
            <person name="Wang F.Q."/>
            <person name="Zhou Y.X."/>
            <person name="Lin X.Z."/>
            <person name="Chen G.J."/>
            <person name="Du Z.J."/>
        </authorList>
    </citation>
    <scope>NUCLEOTIDE SEQUENCE [LARGE SCALE GENOMIC DNA]</scope>
    <source>
        <strain evidence="1 2">FB218</strain>
    </source>
</reference>
<evidence type="ECO:0000313" key="1">
    <source>
        <dbReference type="EMBL" id="MBS2096769.1"/>
    </source>
</evidence>
<keyword evidence="2" id="KW-1185">Reference proteome</keyword>
<dbReference type="EMBL" id="JAGUCO010000001">
    <property type="protein sequence ID" value="MBS2096769.1"/>
    <property type="molecule type" value="Genomic_DNA"/>
</dbReference>
<accession>A0ABS5JPE6</accession>
<evidence type="ECO:0000313" key="2">
    <source>
        <dbReference type="Proteomes" id="UP000708576"/>
    </source>
</evidence>
<gene>
    <name evidence="1" type="ORF">KEM10_00680</name>
</gene>
<dbReference type="Proteomes" id="UP000708576">
    <property type="component" value="Unassembled WGS sequence"/>
</dbReference>
<proteinExistence type="predicted"/>
<name>A0ABS5JPE6_9BACT</name>
<organism evidence="1 2">
    <name type="scientific">Carboxylicivirga linearis</name>
    <dbReference type="NCBI Taxonomy" id="1628157"/>
    <lineage>
        <taxon>Bacteria</taxon>
        <taxon>Pseudomonadati</taxon>
        <taxon>Bacteroidota</taxon>
        <taxon>Bacteroidia</taxon>
        <taxon>Marinilabiliales</taxon>
        <taxon>Marinilabiliaceae</taxon>
        <taxon>Carboxylicivirga</taxon>
    </lineage>
</organism>
<dbReference type="RefSeq" id="WP_212212167.1">
    <property type="nucleotide sequence ID" value="NZ_JAGUCO010000001.1"/>
</dbReference>
<sequence length="60" mass="6929">MNNLAGKPEYASIESELKDKLMRELQLSKDPRVVGPNKVVFDSYIRYSAMRKFPKPGWAK</sequence>